<comment type="caution">
    <text evidence="16">The sequence shown here is derived from an EMBL/GenBank/DDBJ whole genome shotgun (WGS) entry which is preliminary data.</text>
</comment>
<evidence type="ECO:0000313" key="16">
    <source>
        <dbReference type="EMBL" id="TPX59714.1"/>
    </source>
</evidence>
<dbReference type="AlphaFoldDB" id="A0A507E7C9"/>
<comment type="catalytic activity">
    <reaction evidence="1">
        <text>1-(5-phospho-beta-D-ribosyl)-ATP + diphosphate = 5-phospho-alpha-D-ribose 1-diphosphate + ATP</text>
        <dbReference type="Rhea" id="RHEA:18473"/>
        <dbReference type="ChEBI" id="CHEBI:30616"/>
        <dbReference type="ChEBI" id="CHEBI:33019"/>
        <dbReference type="ChEBI" id="CHEBI:58017"/>
        <dbReference type="ChEBI" id="CHEBI:73183"/>
        <dbReference type="EC" id="2.4.2.17"/>
    </reaction>
</comment>
<evidence type="ECO:0000256" key="8">
    <source>
        <dbReference type="ARBA" id="ARBA00022605"/>
    </source>
</evidence>
<evidence type="ECO:0000256" key="4">
    <source>
        <dbReference type="ARBA" id="ARBA00009372"/>
    </source>
</evidence>
<feature type="domain" description="Histidine biosynthesis HisG C-terminal" evidence="15">
    <location>
        <begin position="238"/>
        <end position="310"/>
    </location>
</feature>
<keyword evidence="12" id="KW-0067">ATP-binding</keyword>
<organism evidence="16 17">
    <name type="scientific">Powellomyces hirtus</name>
    <dbReference type="NCBI Taxonomy" id="109895"/>
    <lineage>
        <taxon>Eukaryota</taxon>
        <taxon>Fungi</taxon>
        <taxon>Fungi incertae sedis</taxon>
        <taxon>Chytridiomycota</taxon>
        <taxon>Chytridiomycota incertae sedis</taxon>
        <taxon>Chytridiomycetes</taxon>
        <taxon>Spizellomycetales</taxon>
        <taxon>Powellomycetaceae</taxon>
        <taxon>Powellomyces</taxon>
    </lineage>
</organism>
<reference evidence="16 17" key="1">
    <citation type="journal article" date="2019" name="Sci. Rep.">
        <title>Comparative genomics of chytrid fungi reveal insights into the obligate biotrophic and pathogenic lifestyle of Synchytrium endobioticum.</title>
        <authorList>
            <person name="van de Vossenberg B.T.L.H."/>
            <person name="Warris S."/>
            <person name="Nguyen H.D.T."/>
            <person name="van Gent-Pelzer M.P.E."/>
            <person name="Joly D.L."/>
            <person name="van de Geest H.C."/>
            <person name="Bonants P.J.M."/>
            <person name="Smith D.S."/>
            <person name="Levesque C.A."/>
            <person name="van der Lee T.A.J."/>
        </authorList>
    </citation>
    <scope>NUCLEOTIDE SEQUENCE [LARGE SCALE GENOMIC DNA]</scope>
    <source>
        <strain evidence="16 17">CBS 809.83</strain>
    </source>
</reference>
<evidence type="ECO:0000256" key="2">
    <source>
        <dbReference type="ARBA" id="ARBA00004496"/>
    </source>
</evidence>
<dbReference type="Proteomes" id="UP000318582">
    <property type="component" value="Unassembled WGS sequence"/>
</dbReference>
<dbReference type="Gene3D" id="3.40.190.10">
    <property type="entry name" value="Periplasmic binding protein-like II"/>
    <property type="match status" value="2"/>
</dbReference>
<dbReference type="UniPathway" id="UPA00031">
    <property type="reaction ID" value="UER00006"/>
</dbReference>
<dbReference type="FunFam" id="3.30.70.120:FF:000003">
    <property type="entry name" value="ATP phosphoribosyltransferase"/>
    <property type="match status" value="1"/>
</dbReference>
<keyword evidence="7" id="KW-0963">Cytoplasm</keyword>
<evidence type="ECO:0000256" key="11">
    <source>
        <dbReference type="ARBA" id="ARBA00022741"/>
    </source>
</evidence>
<proteinExistence type="inferred from homology"/>
<evidence type="ECO:0000256" key="3">
    <source>
        <dbReference type="ARBA" id="ARBA00004667"/>
    </source>
</evidence>
<dbReference type="GO" id="GO:0003879">
    <property type="term" value="F:ATP phosphoribosyltransferase activity"/>
    <property type="evidence" value="ECO:0007669"/>
    <property type="project" value="UniProtKB-EC"/>
</dbReference>
<dbReference type="GO" id="GO:0005737">
    <property type="term" value="C:cytoplasm"/>
    <property type="evidence" value="ECO:0007669"/>
    <property type="project" value="UniProtKB-SubCell"/>
</dbReference>
<evidence type="ECO:0000256" key="7">
    <source>
        <dbReference type="ARBA" id="ARBA00022490"/>
    </source>
</evidence>
<dbReference type="SUPFAM" id="SSF54913">
    <property type="entry name" value="GlnB-like"/>
    <property type="match status" value="1"/>
</dbReference>
<protein>
    <recommendedName>
        <fullName evidence="6">ATP phosphoribosyltransferase</fullName>
        <ecNumber evidence="5">2.4.2.17</ecNumber>
    </recommendedName>
</protein>
<keyword evidence="10 16" id="KW-0808">Transferase</keyword>
<evidence type="ECO:0000256" key="12">
    <source>
        <dbReference type="ARBA" id="ARBA00022840"/>
    </source>
</evidence>
<evidence type="ECO:0000256" key="6">
    <source>
        <dbReference type="ARBA" id="ARBA00020998"/>
    </source>
</evidence>
<dbReference type="SUPFAM" id="SSF53850">
    <property type="entry name" value="Periplasmic binding protein-like II"/>
    <property type="match status" value="1"/>
</dbReference>
<comment type="pathway">
    <text evidence="3">Amino-acid biosynthesis; L-histidine biosynthesis; L-histidine from 5-phospho-alpha-D-ribose 1-diphosphate: step 1/9.</text>
</comment>
<dbReference type="EMBL" id="QEAQ01000022">
    <property type="protein sequence ID" value="TPX59714.1"/>
    <property type="molecule type" value="Genomic_DNA"/>
</dbReference>
<comment type="similarity">
    <text evidence="4">Belongs to the ATP phosphoribosyltransferase family.</text>
</comment>
<keyword evidence="8" id="KW-0028">Amino-acid biosynthesis</keyword>
<evidence type="ECO:0000256" key="9">
    <source>
        <dbReference type="ARBA" id="ARBA00022676"/>
    </source>
</evidence>
<dbReference type="InterPro" id="IPR013820">
    <property type="entry name" value="ATP_PRibTrfase_cat"/>
</dbReference>
<dbReference type="GO" id="GO:0000287">
    <property type="term" value="F:magnesium ion binding"/>
    <property type="evidence" value="ECO:0007669"/>
    <property type="project" value="InterPro"/>
</dbReference>
<evidence type="ECO:0000313" key="17">
    <source>
        <dbReference type="Proteomes" id="UP000318582"/>
    </source>
</evidence>
<dbReference type="InterPro" id="IPR018198">
    <property type="entry name" value="ATP_PRibTrfase_CS"/>
</dbReference>
<dbReference type="InterPro" id="IPR011322">
    <property type="entry name" value="N-reg_PII-like_a/b"/>
</dbReference>
<evidence type="ECO:0000259" key="15">
    <source>
        <dbReference type="Pfam" id="PF08029"/>
    </source>
</evidence>
<dbReference type="Gene3D" id="3.30.70.120">
    <property type="match status" value="1"/>
</dbReference>
<evidence type="ECO:0000256" key="5">
    <source>
        <dbReference type="ARBA" id="ARBA00011946"/>
    </source>
</evidence>
<gene>
    <name evidence="16" type="primary">HIS1</name>
    <name evidence="16" type="ORF">PhCBS80983_g02296</name>
</gene>
<dbReference type="GO" id="GO:0005524">
    <property type="term" value="F:ATP binding"/>
    <property type="evidence" value="ECO:0007669"/>
    <property type="project" value="UniProtKB-KW"/>
</dbReference>
<dbReference type="PANTHER" id="PTHR21403:SF8">
    <property type="entry name" value="ATP PHOSPHORIBOSYLTRANSFERASE"/>
    <property type="match status" value="1"/>
</dbReference>
<feature type="domain" description="ATP phosphoribosyltransferase catalytic" evidence="14">
    <location>
        <begin position="58"/>
        <end position="233"/>
    </location>
</feature>
<comment type="subcellular location">
    <subcellularLocation>
        <location evidence="2">Cytoplasm</location>
    </subcellularLocation>
</comment>
<keyword evidence="9 16" id="KW-0328">Glycosyltransferase</keyword>
<evidence type="ECO:0000256" key="10">
    <source>
        <dbReference type="ARBA" id="ARBA00022679"/>
    </source>
</evidence>
<dbReference type="GO" id="GO:0000105">
    <property type="term" value="P:L-histidine biosynthetic process"/>
    <property type="evidence" value="ECO:0007669"/>
    <property type="project" value="UniProtKB-UniPathway"/>
</dbReference>
<name>A0A507E7C9_9FUNG</name>
<evidence type="ECO:0000256" key="1">
    <source>
        <dbReference type="ARBA" id="ARBA00000915"/>
    </source>
</evidence>
<sequence length="318" mass="34389">MDFSDLNDRLLFAIPKKGRLHENCLTLLKGADIQFHRRNRLDIALSTNHPVALVFLPASDIATFVGEGNVDLGITGQDMVAEAGARVDELTQLGFGKCNLSVQVPIKSEYKSAKDLVGKRIVTSFSGIVRRYFDALESGLDQKAAAATLISAPKQQPRPDPKTTIHLANGSVEAACALGLADGIVDLVESGETMREAKLHAISNLMTSQAVLICNSKKRHTNPLIETFKRRIEGVIAAQKYVLCNYNISRASLAEAIKITPGKKAPTVSPLEDGDWVAVSSMVQKSSIADIMDQLEAVGATDILVFQIHNCRVAEKAI</sequence>
<dbReference type="NCBIfam" id="TIGR00070">
    <property type="entry name" value="hisG"/>
    <property type="match status" value="1"/>
</dbReference>
<dbReference type="PANTHER" id="PTHR21403">
    <property type="entry name" value="ATP PHOSPHORIBOSYLTRANSFERASE ATP-PRTASE"/>
    <property type="match status" value="1"/>
</dbReference>
<evidence type="ECO:0000256" key="13">
    <source>
        <dbReference type="ARBA" id="ARBA00023102"/>
    </source>
</evidence>
<dbReference type="NCBIfam" id="TIGR03455">
    <property type="entry name" value="HisG_C-term"/>
    <property type="match status" value="1"/>
</dbReference>
<dbReference type="PROSITE" id="PS01316">
    <property type="entry name" value="ATP_P_PHORIBOSYLTR"/>
    <property type="match status" value="1"/>
</dbReference>
<dbReference type="InterPro" id="IPR001348">
    <property type="entry name" value="ATP_PRibTrfase_HisG"/>
</dbReference>
<accession>A0A507E7C9</accession>
<keyword evidence="17" id="KW-1185">Reference proteome</keyword>
<dbReference type="InterPro" id="IPR020621">
    <property type="entry name" value="ATP-PRT_HisG_long"/>
</dbReference>
<dbReference type="InterPro" id="IPR015867">
    <property type="entry name" value="N-reg_PII/ATP_PRibTrfase_C"/>
</dbReference>
<dbReference type="EC" id="2.4.2.17" evidence="5"/>
<evidence type="ECO:0000259" key="14">
    <source>
        <dbReference type="Pfam" id="PF01634"/>
    </source>
</evidence>
<dbReference type="FunFam" id="3.40.190.10:FF:000082">
    <property type="entry name" value="ATP phosphoribosyltransferase"/>
    <property type="match status" value="1"/>
</dbReference>
<dbReference type="Pfam" id="PF08029">
    <property type="entry name" value="HisG_C"/>
    <property type="match status" value="1"/>
</dbReference>
<dbReference type="Pfam" id="PF01634">
    <property type="entry name" value="HisG"/>
    <property type="match status" value="1"/>
</dbReference>
<keyword evidence="11" id="KW-0547">Nucleotide-binding</keyword>
<dbReference type="STRING" id="109895.A0A507E7C9"/>
<dbReference type="InterPro" id="IPR013115">
    <property type="entry name" value="HisG_C"/>
</dbReference>
<dbReference type="HAMAP" id="MF_00079">
    <property type="entry name" value="HisG_Long"/>
    <property type="match status" value="1"/>
</dbReference>
<keyword evidence="13" id="KW-0368">Histidine biosynthesis</keyword>